<dbReference type="AlphaFoldDB" id="A0A401NIZ1"/>
<dbReference type="GO" id="GO:0005634">
    <property type="term" value="C:nucleus"/>
    <property type="evidence" value="ECO:0007669"/>
    <property type="project" value="UniProtKB-SubCell"/>
</dbReference>
<feature type="domain" description="SP-RING-type" evidence="13">
    <location>
        <begin position="292"/>
        <end position="373"/>
    </location>
</feature>
<evidence type="ECO:0000256" key="6">
    <source>
        <dbReference type="ARBA" id="ARBA00022771"/>
    </source>
</evidence>
<keyword evidence="16" id="KW-1185">Reference proteome</keyword>
<dbReference type="SUPFAM" id="SSF68906">
    <property type="entry name" value="SAP domain"/>
    <property type="match status" value="1"/>
</dbReference>
<dbReference type="GO" id="GO:0008270">
    <property type="term" value="F:zinc ion binding"/>
    <property type="evidence" value="ECO:0007669"/>
    <property type="project" value="UniProtKB-KW"/>
</dbReference>
<feature type="region of interest" description="Disordered" evidence="11">
    <location>
        <begin position="382"/>
        <end position="404"/>
    </location>
</feature>
<name>A0A401NIZ1_SCYTO</name>
<dbReference type="GO" id="GO:0003712">
    <property type="term" value="F:transcription coregulator activity"/>
    <property type="evidence" value="ECO:0007669"/>
    <property type="project" value="TreeGrafter"/>
</dbReference>
<comment type="caution">
    <text evidence="15">The sequence shown here is derived from an EMBL/GenBank/DDBJ whole genome shotgun (WGS) entry which is preliminary data.</text>
</comment>
<dbReference type="InterPro" id="IPR004181">
    <property type="entry name" value="Znf_MIZ"/>
</dbReference>
<proteinExistence type="inferred from homology"/>
<dbReference type="Pfam" id="PF14324">
    <property type="entry name" value="PINIT"/>
    <property type="match status" value="1"/>
</dbReference>
<dbReference type="OrthoDB" id="10263264at2759"/>
<dbReference type="PANTHER" id="PTHR10782">
    <property type="entry name" value="ZINC FINGER MIZ DOMAIN-CONTAINING PROTEIN"/>
    <property type="match status" value="1"/>
</dbReference>
<evidence type="ECO:0008006" key="17">
    <source>
        <dbReference type="Google" id="ProtNLM"/>
    </source>
</evidence>
<dbReference type="Pfam" id="PF02891">
    <property type="entry name" value="zf-MIZ"/>
    <property type="match status" value="1"/>
</dbReference>
<accession>A0A401NIZ1</accession>
<evidence type="ECO:0000313" key="15">
    <source>
        <dbReference type="EMBL" id="GCB60836.1"/>
    </source>
</evidence>
<dbReference type="UniPathway" id="UPA00886"/>
<dbReference type="InterPro" id="IPR023321">
    <property type="entry name" value="PINIT"/>
</dbReference>
<dbReference type="EMBL" id="BFAA01001145">
    <property type="protein sequence ID" value="GCB60836.1"/>
    <property type="molecule type" value="Genomic_DNA"/>
</dbReference>
<dbReference type="FunFam" id="1.10.720.30:FF:000009">
    <property type="entry name" value="E3 SUMO-protein ligase PIAS4"/>
    <property type="match status" value="1"/>
</dbReference>
<dbReference type="InterPro" id="IPR013083">
    <property type="entry name" value="Znf_RING/FYVE/PHD"/>
</dbReference>
<dbReference type="Pfam" id="PF02037">
    <property type="entry name" value="SAP"/>
    <property type="match status" value="1"/>
</dbReference>
<dbReference type="Gene3D" id="2.60.120.780">
    <property type="entry name" value="PINIT domain"/>
    <property type="match status" value="1"/>
</dbReference>
<feature type="compositionally biased region" description="Basic and acidic residues" evidence="11">
    <location>
        <begin position="382"/>
        <end position="394"/>
    </location>
</feature>
<evidence type="ECO:0000259" key="14">
    <source>
        <dbReference type="PROSITE" id="PS51466"/>
    </source>
</evidence>
<dbReference type="InterPro" id="IPR036361">
    <property type="entry name" value="SAP_dom_sf"/>
</dbReference>
<sequence>MAEQSAAKNMILGFRVSELQVLLGFAGRNKSGLKHELVSRALQLVRTNCSSEILKKIQDLHAHRYSTRPTNTQCQQLPPAPTFPLHSSEAALNARTSAPICHTGKTDTKSNVRLTKLPFYEILDDLMKPTELVPTTSERIQENQFSFTLTDKQREQIISGCSKNGVQSIQVQLRICHSNTTIIQEDQYPPYLSVKVNSRVCPFTSYFSSNKPGVEPKRPCRPIDITPLLNLTSRGANYLNIFWGHFAKRYSVVLYLVKQHIVAELLHKLQVNETRAPEISKELIRRKLRLEPDNDITTTGLRVSLMCSLGKIRLSVPCRSITCRHLQCFDAELYIQMNEKKPTWMCPVCDNPAPYELLFVDQLFLDILKECEDATEVQFKDDGSWTSIKPEKQPQKNSGPKYSVVELEDTGNNQFSNPANSKSDMDVIDLTIDC</sequence>
<dbReference type="SMART" id="SM00513">
    <property type="entry name" value="SAP"/>
    <property type="match status" value="1"/>
</dbReference>
<dbReference type="PANTHER" id="PTHR10782:SF9">
    <property type="entry name" value="E3 SUMO-PROTEIN LIGASE PIAS4"/>
    <property type="match status" value="1"/>
</dbReference>
<evidence type="ECO:0000256" key="9">
    <source>
        <dbReference type="ARBA" id="ARBA00023242"/>
    </source>
</evidence>
<dbReference type="STRING" id="75743.A0A401NIZ1"/>
<gene>
    <name evidence="15" type="ORF">scyTo_0004008</name>
</gene>
<dbReference type="GO" id="GO:0016925">
    <property type="term" value="P:protein sumoylation"/>
    <property type="evidence" value="ECO:0007669"/>
    <property type="project" value="UniProtKB-UniPathway"/>
</dbReference>
<evidence type="ECO:0000259" key="12">
    <source>
        <dbReference type="PROSITE" id="PS50800"/>
    </source>
</evidence>
<evidence type="ECO:0000313" key="16">
    <source>
        <dbReference type="Proteomes" id="UP000288216"/>
    </source>
</evidence>
<evidence type="ECO:0000256" key="2">
    <source>
        <dbReference type="ARBA" id="ARBA00004718"/>
    </source>
</evidence>
<keyword evidence="9" id="KW-0539">Nucleus</keyword>
<dbReference type="PROSITE" id="PS50800">
    <property type="entry name" value="SAP"/>
    <property type="match status" value="1"/>
</dbReference>
<dbReference type="GO" id="GO:0006357">
    <property type="term" value="P:regulation of transcription by RNA polymerase II"/>
    <property type="evidence" value="ECO:0007669"/>
    <property type="project" value="TreeGrafter"/>
</dbReference>
<dbReference type="OMA" id="NYLNIFW"/>
<evidence type="ECO:0000256" key="4">
    <source>
        <dbReference type="ARBA" id="ARBA00022679"/>
    </source>
</evidence>
<reference evidence="15 16" key="1">
    <citation type="journal article" date="2018" name="Nat. Ecol. Evol.">
        <title>Shark genomes provide insights into elasmobranch evolution and the origin of vertebrates.</title>
        <authorList>
            <person name="Hara Y"/>
            <person name="Yamaguchi K"/>
            <person name="Onimaru K"/>
            <person name="Kadota M"/>
            <person name="Koyanagi M"/>
            <person name="Keeley SD"/>
            <person name="Tatsumi K"/>
            <person name="Tanaka K"/>
            <person name="Motone F"/>
            <person name="Kageyama Y"/>
            <person name="Nozu R"/>
            <person name="Adachi N"/>
            <person name="Nishimura O"/>
            <person name="Nakagawa R"/>
            <person name="Tanegashima C"/>
            <person name="Kiyatake I"/>
            <person name="Matsumoto R"/>
            <person name="Murakumo K"/>
            <person name="Nishida K"/>
            <person name="Terakita A"/>
            <person name="Kuratani S"/>
            <person name="Sato K"/>
            <person name="Hyodo S Kuraku.S."/>
        </authorList>
    </citation>
    <scope>NUCLEOTIDE SEQUENCE [LARGE SCALE GENOMIC DNA]</scope>
</reference>
<organism evidence="15 16">
    <name type="scientific">Scyliorhinus torazame</name>
    <name type="common">Cloudy catshark</name>
    <name type="synonym">Catulus torazame</name>
    <dbReference type="NCBI Taxonomy" id="75743"/>
    <lineage>
        <taxon>Eukaryota</taxon>
        <taxon>Metazoa</taxon>
        <taxon>Chordata</taxon>
        <taxon>Craniata</taxon>
        <taxon>Vertebrata</taxon>
        <taxon>Chondrichthyes</taxon>
        <taxon>Elasmobranchii</taxon>
        <taxon>Galeomorphii</taxon>
        <taxon>Galeoidea</taxon>
        <taxon>Carcharhiniformes</taxon>
        <taxon>Scyliorhinidae</taxon>
        <taxon>Scyliorhinus</taxon>
    </lineage>
</organism>
<keyword evidence="6 10" id="KW-0863">Zinc-finger</keyword>
<dbReference type="PROSITE" id="PS51466">
    <property type="entry name" value="PINIT"/>
    <property type="match status" value="1"/>
</dbReference>
<evidence type="ECO:0000256" key="11">
    <source>
        <dbReference type="SAM" id="MobiDB-lite"/>
    </source>
</evidence>
<evidence type="ECO:0000256" key="1">
    <source>
        <dbReference type="ARBA" id="ARBA00004123"/>
    </source>
</evidence>
<dbReference type="PROSITE" id="PS51044">
    <property type="entry name" value="ZF_SP_RING"/>
    <property type="match status" value="1"/>
</dbReference>
<evidence type="ECO:0000256" key="5">
    <source>
        <dbReference type="ARBA" id="ARBA00022723"/>
    </source>
</evidence>
<comment type="similarity">
    <text evidence="3">Belongs to the PIAS family.</text>
</comment>
<dbReference type="FunFam" id="2.60.120.780:FF:000002">
    <property type="entry name" value="E3 SUMO-protein ligase PIAS4"/>
    <property type="match status" value="1"/>
</dbReference>
<keyword evidence="8" id="KW-0862">Zinc</keyword>
<comment type="pathway">
    <text evidence="2">Protein modification; protein sumoylation.</text>
</comment>
<evidence type="ECO:0000256" key="10">
    <source>
        <dbReference type="PROSITE-ProRule" id="PRU00452"/>
    </source>
</evidence>
<keyword evidence="5" id="KW-0479">Metal-binding</keyword>
<comment type="subcellular location">
    <subcellularLocation>
        <location evidence="1">Nucleus</location>
    </subcellularLocation>
</comment>
<dbReference type="Proteomes" id="UP000288216">
    <property type="component" value="Unassembled WGS sequence"/>
</dbReference>
<dbReference type="InterPro" id="IPR038654">
    <property type="entry name" value="PINIT_sf"/>
</dbReference>
<evidence type="ECO:0000256" key="7">
    <source>
        <dbReference type="ARBA" id="ARBA00022786"/>
    </source>
</evidence>
<evidence type="ECO:0000256" key="3">
    <source>
        <dbReference type="ARBA" id="ARBA00005383"/>
    </source>
</evidence>
<dbReference type="GO" id="GO:0000785">
    <property type="term" value="C:chromatin"/>
    <property type="evidence" value="ECO:0007669"/>
    <property type="project" value="TreeGrafter"/>
</dbReference>
<dbReference type="InterPro" id="IPR003034">
    <property type="entry name" value="SAP_dom"/>
</dbReference>
<dbReference type="GO" id="GO:0061665">
    <property type="term" value="F:SUMO ligase activity"/>
    <property type="evidence" value="ECO:0007669"/>
    <property type="project" value="TreeGrafter"/>
</dbReference>
<keyword evidence="4" id="KW-0808">Transferase</keyword>
<evidence type="ECO:0000259" key="13">
    <source>
        <dbReference type="PROSITE" id="PS51044"/>
    </source>
</evidence>
<feature type="domain" description="PINIT" evidence="14">
    <location>
        <begin position="103"/>
        <end position="260"/>
    </location>
</feature>
<protein>
    <recommendedName>
        <fullName evidence="17">SP-RING-type domain-containing protein</fullName>
    </recommendedName>
</protein>
<keyword evidence="7" id="KW-0833">Ubl conjugation pathway</keyword>
<dbReference type="Gene3D" id="1.10.720.30">
    <property type="entry name" value="SAP domain"/>
    <property type="match status" value="1"/>
</dbReference>
<dbReference type="Gene3D" id="3.30.40.10">
    <property type="entry name" value="Zinc/RING finger domain, C3HC4 (zinc finger)"/>
    <property type="match status" value="1"/>
</dbReference>
<feature type="domain" description="SAP" evidence="12">
    <location>
        <begin position="11"/>
        <end position="45"/>
    </location>
</feature>
<evidence type="ECO:0000256" key="8">
    <source>
        <dbReference type="ARBA" id="ARBA00022833"/>
    </source>
</evidence>